<evidence type="ECO:0000313" key="5">
    <source>
        <dbReference type="EMBL" id="SLM28550.1"/>
    </source>
</evidence>
<evidence type="ECO:0000256" key="3">
    <source>
        <dbReference type="PIRSR" id="PIRSR640198-3"/>
    </source>
</evidence>
<sequence>MGKTVVIQSTQTQVNAPQRIEIAQLYRQDNHPEQIQDIRQLFKNYLIKLNSEDPMKYKALDLSLIYPEKDSVKDLLEQVDDLKKCLDSFRPLNPAQLENLEHAFDIQYTHESTKIEGNSLTLSETALVIEKGITVKGKPLKDHIEVLNHQKALEYIKSIAVPEYELTQDDLLKIHNLILQGIDHHNAGKYRSQRVIISGSRHIPPNPLKVYDLMQLYFEEYTQERNDLHPVLLAARMHERLVRIHPFIDGNGRTARLIMNLILIQNGYPIANILGETEKKDAYCDALEKSHMEGKSEDFQKIILNEVKQAFFNYLDMVADPDVEEGKGTYFFKKIKPFLIT</sequence>
<proteinExistence type="predicted"/>
<keyword evidence="6" id="KW-1185">Reference proteome</keyword>
<keyword evidence="2" id="KW-0547">Nucleotide-binding</keyword>
<dbReference type="SUPFAM" id="SSF140931">
    <property type="entry name" value="Fic-like"/>
    <property type="match status" value="1"/>
</dbReference>
<feature type="site" description="Important for autoinhibition of adenylyltransferase activity" evidence="3">
    <location>
        <position position="116"/>
    </location>
</feature>
<dbReference type="PANTHER" id="PTHR13504:SF38">
    <property type="entry name" value="FIDO DOMAIN-CONTAINING PROTEIN"/>
    <property type="match status" value="1"/>
</dbReference>
<dbReference type="AlphaFoldDB" id="A0A1W1H7T5"/>
<dbReference type="Proteomes" id="UP000191931">
    <property type="component" value="Unassembled WGS sequence"/>
</dbReference>
<dbReference type="Gene3D" id="1.10.3290.10">
    <property type="entry name" value="Fido-like domain"/>
    <property type="match status" value="1"/>
</dbReference>
<reference evidence="5 6" key="1">
    <citation type="submission" date="2017-03" db="EMBL/GenBank/DDBJ databases">
        <authorList>
            <person name="Afonso C.L."/>
            <person name="Miller P.J."/>
            <person name="Scott M.A."/>
            <person name="Spackman E."/>
            <person name="Goraichik I."/>
            <person name="Dimitrov K.M."/>
            <person name="Suarez D.L."/>
            <person name="Swayne D.E."/>
        </authorList>
    </citation>
    <scope>NUCLEOTIDE SEQUENCE [LARGE SCALE GENOMIC DNA]</scope>
    <source>
        <strain evidence="5">PRJEB14757</strain>
    </source>
</reference>
<name>A0A1W1H7T5_9BACT</name>
<dbReference type="STRING" id="1246637.MTBBW1_1390010"/>
<dbReference type="EMBL" id="FWEV01000045">
    <property type="protein sequence ID" value="SLM28550.1"/>
    <property type="molecule type" value="Genomic_DNA"/>
</dbReference>
<feature type="domain" description="Fido" evidence="4">
    <location>
        <begin position="166"/>
        <end position="305"/>
    </location>
</feature>
<dbReference type="InterPro" id="IPR003812">
    <property type="entry name" value="Fido"/>
</dbReference>
<feature type="active site" evidence="1">
    <location>
        <position position="245"/>
    </location>
</feature>
<dbReference type="InterPro" id="IPR036597">
    <property type="entry name" value="Fido-like_dom_sf"/>
</dbReference>
<dbReference type="Pfam" id="PF02661">
    <property type="entry name" value="Fic"/>
    <property type="match status" value="1"/>
</dbReference>
<dbReference type="GO" id="GO:0005524">
    <property type="term" value="F:ATP binding"/>
    <property type="evidence" value="ECO:0007669"/>
    <property type="project" value="UniProtKB-KW"/>
</dbReference>
<keyword evidence="2" id="KW-0067">ATP-binding</keyword>
<protein>
    <recommendedName>
        <fullName evidence="4">Fido domain-containing protein</fullName>
    </recommendedName>
</protein>
<evidence type="ECO:0000313" key="6">
    <source>
        <dbReference type="Proteomes" id="UP000191931"/>
    </source>
</evidence>
<dbReference type="PANTHER" id="PTHR13504">
    <property type="entry name" value="FIDO DOMAIN-CONTAINING PROTEIN DDB_G0283145"/>
    <property type="match status" value="1"/>
</dbReference>
<accession>A0A1W1H7T5</accession>
<gene>
    <name evidence="5" type="ORF">MTBBW1_1390010</name>
</gene>
<dbReference type="InterPro" id="IPR040198">
    <property type="entry name" value="Fido_containing"/>
</dbReference>
<dbReference type="OrthoDB" id="9813719at2"/>
<dbReference type="RefSeq" id="WP_087881785.1">
    <property type="nucleotide sequence ID" value="NZ_LT828549.1"/>
</dbReference>
<evidence type="ECO:0000259" key="4">
    <source>
        <dbReference type="PROSITE" id="PS51459"/>
    </source>
</evidence>
<evidence type="ECO:0000256" key="2">
    <source>
        <dbReference type="PIRSR" id="PIRSR640198-2"/>
    </source>
</evidence>
<evidence type="ECO:0000256" key="1">
    <source>
        <dbReference type="PIRSR" id="PIRSR640198-1"/>
    </source>
</evidence>
<feature type="binding site" evidence="2">
    <location>
        <begin position="249"/>
        <end position="256"/>
    </location>
    <ligand>
        <name>ATP</name>
        <dbReference type="ChEBI" id="CHEBI:30616"/>
    </ligand>
</feature>
<dbReference type="PROSITE" id="PS51459">
    <property type="entry name" value="FIDO"/>
    <property type="match status" value="1"/>
</dbReference>
<organism evidence="5 6">
    <name type="scientific">Desulfamplus magnetovallimortis</name>
    <dbReference type="NCBI Taxonomy" id="1246637"/>
    <lineage>
        <taxon>Bacteria</taxon>
        <taxon>Pseudomonadati</taxon>
        <taxon>Thermodesulfobacteriota</taxon>
        <taxon>Desulfobacteria</taxon>
        <taxon>Desulfobacterales</taxon>
        <taxon>Desulfobacteraceae</taxon>
        <taxon>Desulfamplus</taxon>
    </lineage>
</organism>